<dbReference type="RefSeq" id="WP_131899007.1">
    <property type="nucleotide sequence ID" value="NZ_SMKU01000197.1"/>
</dbReference>
<evidence type="ECO:0000313" key="1">
    <source>
        <dbReference type="EMBL" id="TDD77766.1"/>
    </source>
</evidence>
<dbReference type="EMBL" id="SMKU01000197">
    <property type="protein sequence ID" value="TDD77766.1"/>
    <property type="molecule type" value="Genomic_DNA"/>
</dbReference>
<accession>A0A4R5B0V0</accession>
<proteinExistence type="predicted"/>
<name>A0A4R5B0V0_9ACTN</name>
<protein>
    <recommendedName>
        <fullName evidence="3">ABM domain-containing protein</fullName>
    </recommendedName>
</protein>
<evidence type="ECO:0008006" key="3">
    <source>
        <dbReference type="Google" id="ProtNLM"/>
    </source>
</evidence>
<dbReference type="InterPro" id="IPR011008">
    <property type="entry name" value="Dimeric_a/b-barrel"/>
</dbReference>
<dbReference type="Gene3D" id="3.30.70.100">
    <property type="match status" value="1"/>
</dbReference>
<dbReference type="OrthoDB" id="4467784at2"/>
<keyword evidence="2" id="KW-1185">Reference proteome</keyword>
<dbReference type="Proteomes" id="UP000294513">
    <property type="component" value="Unassembled WGS sequence"/>
</dbReference>
<gene>
    <name evidence="1" type="ORF">E1298_29575</name>
</gene>
<comment type="caution">
    <text evidence="1">The sequence shown here is derived from an EMBL/GenBank/DDBJ whole genome shotgun (WGS) entry which is preliminary data.</text>
</comment>
<organism evidence="1 2">
    <name type="scientific">Actinomadura rubrisoli</name>
    <dbReference type="NCBI Taxonomy" id="2530368"/>
    <lineage>
        <taxon>Bacteria</taxon>
        <taxon>Bacillati</taxon>
        <taxon>Actinomycetota</taxon>
        <taxon>Actinomycetes</taxon>
        <taxon>Streptosporangiales</taxon>
        <taxon>Thermomonosporaceae</taxon>
        <taxon>Actinomadura</taxon>
    </lineage>
</organism>
<dbReference type="SUPFAM" id="SSF54909">
    <property type="entry name" value="Dimeric alpha+beta barrel"/>
    <property type="match status" value="1"/>
</dbReference>
<evidence type="ECO:0000313" key="2">
    <source>
        <dbReference type="Proteomes" id="UP000294513"/>
    </source>
</evidence>
<sequence>MITVIETWRIKDEYTDRVHELMQQMDNKVGPPAHEHPAFLGHATFLQYEKEPNKVLVMYPWRSQAEAEELIAGEGPLINEFEAKYCEAPREVAYLSEVPHAHDMEG</sequence>
<reference evidence="1 2" key="1">
    <citation type="submission" date="2019-03" db="EMBL/GenBank/DDBJ databases">
        <title>Draft genome sequences of novel Actinobacteria.</title>
        <authorList>
            <person name="Sahin N."/>
            <person name="Ay H."/>
            <person name="Saygin H."/>
        </authorList>
    </citation>
    <scope>NUCLEOTIDE SEQUENCE [LARGE SCALE GENOMIC DNA]</scope>
    <source>
        <strain evidence="1 2">H3C3</strain>
    </source>
</reference>
<dbReference type="AlphaFoldDB" id="A0A4R5B0V0"/>